<dbReference type="Gene3D" id="3.40.50.2000">
    <property type="entry name" value="Glycogen Phosphorylase B"/>
    <property type="match status" value="2"/>
</dbReference>
<feature type="domain" description="Glycosyl transferase family 1" evidence="2">
    <location>
        <begin position="210"/>
        <end position="381"/>
    </location>
</feature>
<protein>
    <submittedName>
        <fullName evidence="3">Glycosyltransferase family 1 protein</fullName>
    </submittedName>
</protein>
<accession>A0A5J5E7L0</accession>
<name>A0A5J5E7L0_9BIFI</name>
<evidence type="ECO:0000313" key="4">
    <source>
        <dbReference type="Proteomes" id="UP000326251"/>
    </source>
</evidence>
<reference evidence="3 4" key="1">
    <citation type="journal article" date="2019" name="Syst. Appl. Microbiol.">
        <title>Characterization of Bifidobacterium species in feaces of the Egyptian fruit bat: Description of B. vespertilionis sp. nov. and B. rousetti sp. nov.</title>
        <authorList>
            <person name="Modesto M."/>
            <person name="Satti M."/>
            <person name="Watanabe K."/>
            <person name="Puglisi E."/>
            <person name="Morelli L."/>
            <person name="Huang C.-H."/>
            <person name="Liou J.-S."/>
            <person name="Miyashita M."/>
            <person name="Tamura T."/>
            <person name="Saito S."/>
            <person name="Mori K."/>
            <person name="Huang L."/>
            <person name="Sciavilla P."/>
            <person name="Sandri C."/>
            <person name="Spiezio C."/>
            <person name="Vitali F."/>
            <person name="Cavalieri D."/>
            <person name="Perpetuini G."/>
            <person name="Tofalo R."/>
            <person name="Bonetti A."/>
            <person name="Arita M."/>
            <person name="Mattarelli P."/>
        </authorList>
    </citation>
    <scope>NUCLEOTIDE SEQUENCE [LARGE SCALE GENOMIC DNA]</scope>
    <source>
        <strain evidence="3 4">RST19</strain>
    </source>
</reference>
<dbReference type="GO" id="GO:0009103">
    <property type="term" value="P:lipopolysaccharide biosynthetic process"/>
    <property type="evidence" value="ECO:0007669"/>
    <property type="project" value="TreeGrafter"/>
</dbReference>
<evidence type="ECO:0000259" key="2">
    <source>
        <dbReference type="Pfam" id="PF00534"/>
    </source>
</evidence>
<dbReference type="EMBL" id="RZUG01000014">
    <property type="protein sequence ID" value="KAA8824904.1"/>
    <property type="molecule type" value="Genomic_DNA"/>
</dbReference>
<dbReference type="Pfam" id="PF00534">
    <property type="entry name" value="Glycos_transf_1"/>
    <property type="match status" value="1"/>
</dbReference>
<evidence type="ECO:0000313" key="3">
    <source>
        <dbReference type="EMBL" id="KAA8824904.1"/>
    </source>
</evidence>
<dbReference type="CDD" id="cd03801">
    <property type="entry name" value="GT4_PimA-like"/>
    <property type="match status" value="1"/>
</dbReference>
<dbReference type="Proteomes" id="UP000326251">
    <property type="component" value="Unassembled WGS sequence"/>
</dbReference>
<dbReference type="InterPro" id="IPR001296">
    <property type="entry name" value="Glyco_trans_1"/>
</dbReference>
<gene>
    <name evidence="3" type="ORF">EMO92_07685</name>
</gene>
<comment type="caution">
    <text evidence="3">The sequence shown here is derived from an EMBL/GenBank/DDBJ whole genome shotgun (WGS) entry which is preliminary data.</text>
</comment>
<dbReference type="PANTHER" id="PTHR46401:SF2">
    <property type="entry name" value="GLYCOSYLTRANSFERASE WBBK-RELATED"/>
    <property type="match status" value="1"/>
</dbReference>
<dbReference type="SUPFAM" id="SSF53756">
    <property type="entry name" value="UDP-Glycosyltransferase/glycogen phosphorylase"/>
    <property type="match status" value="1"/>
</dbReference>
<evidence type="ECO:0000256" key="1">
    <source>
        <dbReference type="ARBA" id="ARBA00022679"/>
    </source>
</evidence>
<keyword evidence="1 3" id="KW-0808">Transferase</keyword>
<proteinExistence type="predicted"/>
<sequence length="409" mass="46194">MSHRNQEPDQSPLKVCIVSSGTLPVPPSRGGAVETLIMSLVRRNESEQRMELTVTSVADDKAQQMAEQYRHTKFLFIPQSSNLIEVAYHYWQAIWKRIFPQSHIMTSLYYRKVLRAIRNEHFDAVVFEGGESYGFKAYDQVFHGTLWYHIHATPEFTTPSAYFNDAMAISDFVAQQWRHWCTDSAQHVHVLYNGVDTAAFRQAFSAQQIQNLRAQYGFTSDDFIVLFCGRLFRGKGVKELAQAVASIHDGSVKLLIAGYAHDAEAKKYAAELDAIAQTSDGRIKLTGYIPNEKMPLYYHSSDIQVVPSLWEEGAGNICIEGMAAGLPIIATKSGGMPEYLDPRCSVLVDRGETLVQDLAANIIALKNRPEQRARMSSFAQQRAEHFSNSAYYDAYVHLLADQQTRKEHQ</sequence>
<organism evidence="3 4">
    <name type="scientific">Bifidobacterium reuteri</name>
    <dbReference type="NCBI Taxonomy" id="983706"/>
    <lineage>
        <taxon>Bacteria</taxon>
        <taxon>Bacillati</taxon>
        <taxon>Actinomycetota</taxon>
        <taxon>Actinomycetes</taxon>
        <taxon>Bifidobacteriales</taxon>
        <taxon>Bifidobacteriaceae</taxon>
        <taxon>Bifidobacterium</taxon>
    </lineage>
</organism>
<dbReference type="AlphaFoldDB" id="A0A5J5E7L0"/>
<dbReference type="PANTHER" id="PTHR46401">
    <property type="entry name" value="GLYCOSYLTRANSFERASE WBBK-RELATED"/>
    <property type="match status" value="1"/>
</dbReference>
<dbReference type="GO" id="GO:0016757">
    <property type="term" value="F:glycosyltransferase activity"/>
    <property type="evidence" value="ECO:0007669"/>
    <property type="project" value="InterPro"/>
</dbReference>